<evidence type="ECO:0000256" key="2">
    <source>
        <dbReference type="ARBA" id="ARBA00005995"/>
    </source>
</evidence>
<gene>
    <name evidence="5" type="ORF">ACFFQV_07730</name>
</gene>
<evidence type="ECO:0000256" key="3">
    <source>
        <dbReference type="ARBA" id="ARBA00023002"/>
    </source>
</evidence>
<name>A0ABV5SPB0_9MICO</name>
<reference evidence="5 6" key="1">
    <citation type="submission" date="2024-09" db="EMBL/GenBank/DDBJ databases">
        <authorList>
            <person name="Sun Q."/>
            <person name="Mori K."/>
        </authorList>
    </citation>
    <scope>NUCLEOTIDE SEQUENCE [LARGE SCALE GENOMIC DNA]</scope>
    <source>
        <strain evidence="5 6">JCM 14321</strain>
    </source>
</reference>
<proteinExistence type="inferred from homology"/>
<accession>A0ABV5SPB0</accession>
<comment type="similarity">
    <text evidence="2">Belongs to the flavin monoamine oxidase family.</text>
</comment>
<dbReference type="InterPro" id="IPR001613">
    <property type="entry name" value="Flavin_amine_oxidase"/>
</dbReference>
<keyword evidence="3" id="KW-0560">Oxidoreductase</keyword>
<feature type="domain" description="Amine oxidase" evidence="4">
    <location>
        <begin position="111"/>
        <end position="545"/>
    </location>
</feature>
<dbReference type="EMBL" id="JBHMBL010000001">
    <property type="protein sequence ID" value="MFB9642176.1"/>
    <property type="molecule type" value="Genomic_DNA"/>
</dbReference>
<dbReference type="Proteomes" id="UP001589667">
    <property type="component" value="Unassembled WGS sequence"/>
</dbReference>
<comment type="cofactor">
    <cofactor evidence="1">
        <name>FAD</name>
        <dbReference type="ChEBI" id="CHEBI:57692"/>
    </cofactor>
</comment>
<dbReference type="InterPro" id="IPR006311">
    <property type="entry name" value="TAT_signal"/>
</dbReference>
<dbReference type="InterPro" id="IPR050703">
    <property type="entry name" value="Flavin_MAO"/>
</dbReference>
<dbReference type="PANTHER" id="PTHR43563">
    <property type="entry name" value="AMINE OXIDASE"/>
    <property type="match status" value="1"/>
</dbReference>
<evidence type="ECO:0000313" key="6">
    <source>
        <dbReference type="Proteomes" id="UP001589667"/>
    </source>
</evidence>
<evidence type="ECO:0000313" key="5">
    <source>
        <dbReference type="EMBL" id="MFB9642176.1"/>
    </source>
</evidence>
<keyword evidence="6" id="KW-1185">Reference proteome</keyword>
<organism evidence="5 6">
    <name type="scientific">Agromyces lapidis</name>
    <dbReference type="NCBI Taxonomy" id="279574"/>
    <lineage>
        <taxon>Bacteria</taxon>
        <taxon>Bacillati</taxon>
        <taxon>Actinomycetota</taxon>
        <taxon>Actinomycetes</taxon>
        <taxon>Micrococcales</taxon>
        <taxon>Microbacteriaceae</taxon>
        <taxon>Agromyces</taxon>
    </lineage>
</organism>
<dbReference type="Gene3D" id="1.10.405.10">
    <property type="entry name" value="Guanine Nucleotide Dissociation Inhibitor, domain 1"/>
    <property type="match status" value="1"/>
</dbReference>
<dbReference type="PANTHER" id="PTHR43563:SF1">
    <property type="entry name" value="AMINE OXIDASE [FLAVIN-CONTAINING] B"/>
    <property type="match status" value="1"/>
</dbReference>
<dbReference type="Gene3D" id="3.90.660.10">
    <property type="match status" value="1"/>
</dbReference>
<sequence length="548" mass="58325">MMVFRRGTTPQTARLGRILRAHGEAERTGVPVDEVLERAASASADAAERSSLSRRDALRVAGVAGAGAALAMAGPAPAFAAAPTAKPPAPSVAIVGAGLAGTRAAHWLWRTKGIASTIYEGSARPGGRCYSLRGHFDEGIVVEHGGALINTDHNAIRNLASNLGLSIDVVDGGSYNGWEDKYWIDGADYSYDDANADWGQVYSAMKADLAAAPYCQTFDAHTAAGVALDNMSVDDWLAQKVPGGLSSRFAKLMRSNVMAEYGLESHEQSALNLVYLLGWNGQNSLSPVNGADEKYVVRGGNDQIVTRMIAELPANAVRYGHELIAVKRNVDGTVRLSFAVGNSTVDKTVDRVILALPFTTLKDCDLSQSGFSPLTRRAIDELGLGANAKVHVQLDHRPWVENGYGGSTYTNPSGFQCGWDDTASHPLPTGIFNFFPSGDQVKAWSGPAFGVPSTQQVAGLLAQLEPIHPGVTAAYSGKAYRDFWWANRWSKGAYTCQRPGQYTELFGVGQTPEGNVHFAGEHTSVEYYGFLNGAVTSGERAAKAVALS</sequence>
<evidence type="ECO:0000259" key="4">
    <source>
        <dbReference type="Pfam" id="PF01593"/>
    </source>
</evidence>
<evidence type="ECO:0000256" key="1">
    <source>
        <dbReference type="ARBA" id="ARBA00001974"/>
    </source>
</evidence>
<dbReference type="Pfam" id="PF01593">
    <property type="entry name" value="Amino_oxidase"/>
    <property type="match status" value="1"/>
</dbReference>
<dbReference type="InterPro" id="IPR036188">
    <property type="entry name" value="FAD/NAD-bd_sf"/>
</dbReference>
<dbReference type="SUPFAM" id="SSF54373">
    <property type="entry name" value="FAD-linked reductases, C-terminal domain"/>
    <property type="match status" value="1"/>
</dbReference>
<dbReference type="PROSITE" id="PS51318">
    <property type="entry name" value="TAT"/>
    <property type="match status" value="1"/>
</dbReference>
<dbReference type="InterPro" id="IPR002937">
    <property type="entry name" value="Amino_oxidase"/>
</dbReference>
<comment type="caution">
    <text evidence="5">The sequence shown here is derived from an EMBL/GenBank/DDBJ whole genome shotgun (WGS) entry which is preliminary data.</text>
</comment>
<dbReference type="Gene3D" id="3.50.50.60">
    <property type="entry name" value="FAD/NAD(P)-binding domain"/>
    <property type="match status" value="1"/>
</dbReference>
<protein>
    <submittedName>
        <fullName evidence="5">Flavin monoamine oxidase family protein</fullName>
    </submittedName>
</protein>
<dbReference type="RefSeq" id="WP_170296210.1">
    <property type="nucleotide sequence ID" value="NZ_JBHMBL010000001.1"/>
</dbReference>
<dbReference type="SUPFAM" id="SSF51905">
    <property type="entry name" value="FAD/NAD(P)-binding domain"/>
    <property type="match status" value="1"/>
</dbReference>
<dbReference type="PRINTS" id="PR00757">
    <property type="entry name" value="AMINEOXDASEF"/>
</dbReference>